<dbReference type="GO" id="GO:0016020">
    <property type="term" value="C:membrane"/>
    <property type="evidence" value="ECO:0007669"/>
    <property type="project" value="UniProtKB-SubCell"/>
</dbReference>
<feature type="transmembrane region" description="Helical" evidence="5">
    <location>
        <begin position="48"/>
        <end position="67"/>
    </location>
</feature>
<evidence type="ECO:0000256" key="2">
    <source>
        <dbReference type="ARBA" id="ARBA00022692"/>
    </source>
</evidence>
<dbReference type="GO" id="GO:0005385">
    <property type="term" value="F:zinc ion transmembrane transporter activity"/>
    <property type="evidence" value="ECO:0007669"/>
    <property type="project" value="TreeGrafter"/>
</dbReference>
<proteinExistence type="predicted"/>
<dbReference type="InterPro" id="IPR003689">
    <property type="entry name" value="ZIP"/>
</dbReference>
<feature type="transmembrane region" description="Helical" evidence="5">
    <location>
        <begin position="238"/>
        <end position="257"/>
    </location>
</feature>
<evidence type="ECO:0000256" key="3">
    <source>
        <dbReference type="ARBA" id="ARBA00022989"/>
    </source>
</evidence>
<dbReference type="EMBL" id="MNUY01000070">
    <property type="protein sequence ID" value="OIO13044.1"/>
    <property type="molecule type" value="Genomic_DNA"/>
</dbReference>
<dbReference type="AlphaFoldDB" id="A0A1J4TLN9"/>
<dbReference type="PANTHER" id="PTHR11040">
    <property type="entry name" value="ZINC/IRON TRANSPORTER"/>
    <property type="match status" value="1"/>
</dbReference>
<feature type="transmembrane region" description="Helical" evidence="5">
    <location>
        <begin position="145"/>
        <end position="169"/>
    </location>
</feature>
<evidence type="ECO:0000313" key="6">
    <source>
        <dbReference type="EMBL" id="OIO13044.1"/>
    </source>
</evidence>
<keyword evidence="2 5" id="KW-0812">Transmembrane</keyword>
<protein>
    <submittedName>
        <fullName evidence="6">ZIP family metal transporter</fullName>
    </submittedName>
</protein>
<reference evidence="6 7" key="1">
    <citation type="journal article" date="2016" name="Environ. Microbiol.">
        <title>Genomic resolution of a cold subsurface aquifer community provides metabolic insights for novel microbes adapted to high CO concentrations.</title>
        <authorList>
            <person name="Probst A.J."/>
            <person name="Castelle C.J."/>
            <person name="Singh A."/>
            <person name="Brown C.T."/>
            <person name="Anantharaman K."/>
            <person name="Sharon I."/>
            <person name="Hug L.A."/>
            <person name="Burstein D."/>
            <person name="Emerson J.B."/>
            <person name="Thomas B.C."/>
            <person name="Banfield J.F."/>
        </authorList>
    </citation>
    <scope>NUCLEOTIDE SEQUENCE [LARGE SCALE GENOMIC DNA]</scope>
    <source>
        <strain evidence="6">CG1_02_37_22</strain>
    </source>
</reference>
<evidence type="ECO:0000313" key="7">
    <source>
        <dbReference type="Proteomes" id="UP000183120"/>
    </source>
</evidence>
<accession>A0A1J4TLN9</accession>
<dbReference type="STRING" id="1805209.AUJ73_04430"/>
<dbReference type="Pfam" id="PF02535">
    <property type="entry name" value="Zip"/>
    <property type="match status" value="1"/>
</dbReference>
<organism evidence="6 7">
    <name type="scientific">Candidatus Gottesmanbacteria bacterium CG1_02_37_22</name>
    <dbReference type="NCBI Taxonomy" id="1805209"/>
    <lineage>
        <taxon>Bacteria</taxon>
        <taxon>Candidatus Gottesmaniibacteriota</taxon>
    </lineage>
</organism>
<feature type="transmembrane region" description="Helical" evidence="5">
    <location>
        <begin position="73"/>
        <end position="92"/>
    </location>
</feature>
<feature type="transmembrane region" description="Helical" evidence="5">
    <location>
        <begin position="12"/>
        <end position="36"/>
    </location>
</feature>
<evidence type="ECO:0000256" key="4">
    <source>
        <dbReference type="ARBA" id="ARBA00023136"/>
    </source>
</evidence>
<evidence type="ECO:0000256" key="1">
    <source>
        <dbReference type="ARBA" id="ARBA00004141"/>
    </source>
</evidence>
<gene>
    <name evidence="6" type="ORF">AUJ73_04430</name>
</gene>
<keyword evidence="3 5" id="KW-1133">Transmembrane helix</keyword>
<feature type="transmembrane region" description="Helical" evidence="5">
    <location>
        <begin position="206"/>
        <end position="226"/>
    </location>
</feature>
<comment type="subcellular location">
    <subcellularLocation>
        <location evidence="1">Membrane</location>
        <topology evidence="1">Multi-pass membrane protein</topology>
    </subcellularLocation>
</comment>
<dbReference type="Proteomes" id="UP000183120">
    <property type="component" value="Unassembled WGS sequence"/>
</dbReference>
<name>A0A1J4TLN9_9BACT</name>
<sequence length="259" mass="27991">MLKLFTSLQNQPWVLGLVAGIIITAFNTFGALLVFFSKKEVSQKTLDISLGFAAGLMLSASFTSLILPGIQKGGVVPVVIGIALGALFFDWVDHHIPHTHFAGRHEGGGNRIGALWLFIIAITIHNLPEGLSVGIAMGSKNFHQAIILMLAIGLQNIPEGFSVAFTFFANKMGNKVQSVWMGIKSGLVEIPLAMLGAFLVSWMHFLLPYAMGFGAGAMLYVVNDEIIPETHKKGHERLATFGIIFGIILMLVLDMMIGT</sequence>
<comment type="caution">
    <text evidence="6">The sequence shown here is derived from an EMBL/GenBank/DDBJ whole genome shotgun (WGS) entry which is preliminary data.</text>
</comment>
<dbReference type="PANTHER" id="PTHR11040:SF70">
    <property type="entry name" value="OS05G0316100 PROTEIN"/>
    <property type="match status" value="1"/>
</dbReference>
<keyword evidence="4 5" id="KW-0472">Membrane</keyword>
<evidence type="ECO:0000256" key="5">
    <source>
        <dbReference type="SAM" id="Phobius"/>
    </source>
</evidence>
<feature type="transmembrane region" description="Helical" evidence="5">
    <location>
        <begin position="113"/>
        <end position="139"/>
    </location>
</feature>